<dbReference type="SUPFAM" id="SSF53244">
    <property type="entry name" value="MurD-like peptide ligases, peptide-binding domain"/>
    <property type="match status" value="1"/>
</dbReference>
<dbReference type="Gene3D" id="3.40.1190.10">
    <property type="entry name" value="Mur-like, catalytic domain"/>
    <property type="match status" value="1"/>
</dbReference>
<sequence>EANKITFEIYHRSQKLNQLTLNVPGQHNVLNALAAFVVGHELEIEHLLIVQALSEFKGVERRFDILVEKDGILAVDDYAHHPTEVAATLQAARSGWQKRLIAIFQPHLFSRTRDFYQEFANVLKAADHVIINKIYPAREEPMAGVSGKLISDQIGEKAIYIEQEEDLLNYLKKIVQANDLVLFLGAGDIHYTAQRFAHWLEKNRAEHEQNA</sequence>
<dbReference type="InterPro" id="IPR050061">
    <property type="entry name" value="MurCDEF_pg_biosynth"/>
</dbReference>
<protein>
    <submittedName>
        <fullName evidence="2">UDP-N-acetylmuramate--L-alanine ligase</fullName>
        <ecNumber evidence="2">6.3.2.8</ecNumber>
    </submittedName>
</protein>
<dbReference type="Proteomes" id="UP000886111">
    <property type="component" value="Unassembled WGS sequence"/>
</dbReference>
<dbReference type="EC" id="6.3.2.8" evidence="2"/>
<dbReference type="InterPro" id="IPR036615">
    <property type="entry name" value="Mur_ligase_C_dom_sf"/>
</dbReference>
<gene>
    <name evidence="2" type="primary">murC</name>
    <name evidence="2" type="ORF">ENL21_05980</name>
</gene>
<feature type="domain" description="Mur ligase C-terminal" evidence="1">
    <location>
        <begin position="61"/>
        <end position="187"/>
    </location>
</feature>
<accession>A0A7V5LIQ7</accession>
<dbReference type="PANTHER" id="PTHR43445">
    <property type="entry name" value="UDP-N-ACETYLMURAMATE--L-ALANINE LIGASE-RELATED"/>
    <property type="match status" value="1"/>
</dbReference>
<reference evidence="2" key="1">
    <citation type="journal article" date="2020" name="mSystems">
        <title>Genome- and Community-Level Interaction Insights into Carbon Utilization and Element Cycling Functions of Hydrothermarchaeota in Hydrothermal Sediment.</title>
        <authorList>
            <person name="Zhou Z."/>
            <person name="Liu Y."/>
            <person name="Xu W."/>
            <person name="Pan J."/>
            <person name="Luo Z.H."/>
            <person name="Li M."/>
        </authorList>
    </citation>
    <scope>NUCLEOTIDE SEQUENCE [LARGE SCALE GENOMIC DNA]</scope>
    <source>
        <strain evidence="2">HyVt-76</strain>
    </source>
</reference>
<dbReference type="Gene3D" id="3.90.190.20">
    <property type="entry name" value="Mur ligase, C-terminal domain"/>
    <property type="match status" value="1"/>
</dbReference>
<dbReference type="GO" id="GO:0005524">
    <property type="term" value="F:ATP binding"/>
    <property type="evidence" value="ECO:0007669"/>
    <property type="project" value="InterPro"/>
</dbReference>
<feature type="non-terminal residue" evidence="2">
    <location>
        <position position="1"/>
    </location>
</feature>
<organism evidence="2">
    <name type="scientific">Caldithrix abyssi</name>
    <dbReference type="NCBI Taxonomy" id="187145"/>
    <lineage>
        <taxon>Bacteria</taxon>
        <taxon>Pseudomonadati</taxon>
        <taxon>Calditrichota</taxon>
        <taxon>Calditrichia</taxon>
        <taxon>Calditrichales</taxon>
        <taxon>Calditrichaceae</taxon>
        <taxon>Caldithrix</taxon>
    </lineage>
</organism>
<dbReference type="InterPro" id="IPR004101">
    <property type="entry name" value="Mur_ligase_C"/>
</dbReference>
<evidence type="ECO:0000259" key="1">
    <source>
        <dbReference type="Pfam" id="PF02875"/>
    </source>
</evidence>
<dbReference type="AlphaFoldDB" id="A0A7V5LIQ7"/>
<dbReference type="InterPro" id="IPR036565">
    <property type="entry name" value="Mur-like_cat_sf"/>
</dbReference>
<proteinExistence type="predicted"/>
<dbReference type="PANTHER" id="PTHR43445:SF3">
    <property type="entry name" value="UDP-N-ACETYLMURAMATE--L-ALANINE LIGASE"/>
    <property type="match status" value="1"/>
</dbReference>
<evidence type="ECO:0000313" key="2">
    <source>
        <dbReference type="EMBL" id="HHE55313.1"/>
    </source>
</evidence>
<keyword evidence="2" id="KW-0436">Ligase</keyword>
<dbReference type="Pfam" id="PF02875">
    <property type="entry name" value="Mur_ligase_C"/>
    <property type="match status" value="1"/>
</dbReference>
<comment type="caution">
    <text evidence="2">The sequence shown here is derived from an EMBL/GenBank/DDBJ whole genome shotgun (WGS) entry which is preliminary data.</text>
</comment>
<dbReference type="GO" id="GO:0008763">
    <property type="term" value="F:UDP-N-acetylmuramate-L-alanine ligase activity"/>
    <property type="evidence" value="ECO:0007669"/>
    <property type="project" value="UniProtKB-EC"/>
</dbReference>
<dbReference type="EMBL" id="DRTD01000436">
    <property type="protein sequence ID" value="HHE55313.1"/>
    <property type="molecule type" value="Genomic_DNA"/>
</dbReference>
<name>A0A7V5LIQ7_CALAY</name>
<dbReference type="SUPFAM" id="SSF53623">
    <property type="entry name" value="MurD-like peptide ligases, catalytic domain"/>
    <property type="match status" value="1"/>
</dbReference>